<sequence length="259" mass="29473">MSDGQSLFDKLVSSALDFERATHPNFRYVILSSPRCGSSLLAGMLTSTQQAGCPKEYLNRDYIRAYLKQSGLSDTPLPAYMQEMERRRTSPNGLFGVKLHWEHFVDIYGVKGGLKREGIDFIQSMDRVIRICRKDKISQAISYYIAIQTNRWVELPGQASNRESSSNDRIGFDPMRITSLLNALVVQEVSWQRFCRQHSIDPVDVCYETLVADYDAESRRVLGCLGLDKSMTIPQPPIKKQATELNAELRSRYLDYVGV</sequence>
<reference evidence="2 3" key="1">
    <citation type="submission" date="2016-11" db="EMBL/GenBank/DDBJ databases">
        <title>Mixed transmission modes and dynamic genome evolution in an obligate animal-bacterial symbiosis.</title>
        <authorList>
            <person name="Russell S.L."/>
            <person name="Corbett-Detig R.B."/>
            <person name="Cavanaugh C.M."/>
        </authorList>
    </citation>
    <scope>NUCLEOTIDE SEQUENCE [LARGE SCALE GENOMIC DNA]</scope>
    <source>
        <strain evidence="2">Sveles-Q1</strain>
    </source>
</reference>
<organism evidence="2 3">
    <name type="scientific">Solemya pervernicosa gill symbiont</name>
    <dbReference type="NCBI Taxonomy" id="642797"/>
    <lineage>
        <taxon>Bacteria</taxon>
        <taxon>Pseudomonadati</taxon>
        <taxon>Pseudomonadota</taxon>
        <taxon>Gammaproteobacteria</taxon>
        <taxon>sulfur-oxidizing symbionts</taxon>
    </lineage>
</organism>
<evidence type="ECO:0000259" key="1">
    <source>
        <dbReference type="Pfam" id="PF09037"/>
    </source>
</evidence>
<dbReference type="Proteomes" id="UP000191110">
    <property type="component" value="Unassembled WGS sequence"/>
</dbReference>
<protein>
    <recommendedName>
        <fullName evidence="1">Sulphotransferase Stf0 domain-containing protein</fullName>
    </recommendedName>
</protein>
<dbReference type="AlphaFoldDB" id="A0A1T2L231"/>
<dbReference type="Gene3D" id="3.40.50.300">
    <property type="entry name" value="P-loop containing nucleotide triphosphate hydrolases"/>
    <property type="match status" value="1"/>
</dbReference>
<dbReference type="Pfam" id="PF09037">
    <property type="entry name" value="Sulphotransf"/>
    <property type="match status" value="1"/>
</dbReference>
<name>A0A1T2L231_9GAMM</name>
<keyword evidence="3" id="KW-1185">Reference proteome</keyword>
<dbReference type="InterPro" id="IPR027417">
    <property type="entry name" value="P-loop_NTPase"/>
</dbReference>
<accession>A0A1T2L231</accession>
<evidence type="ECO:0000313" key="2">
    <source>
        <dbReference type="EMBL" id="OOZ39132.1"/>
    </source>
</evidence>
<dbReference type="OrthoDB" id="5562925at2"/>
<feature type="domain" description="Sulphotransferase Stf0" evidence="1">
    <location>
        <begin position="28"/>
        <end position="253"/>
    </location>
</feature>
<dbReference type="RefSeq" id="WP_078484487.1">
    <property type="nucleotide sequence ID" value="NZ_MPRL01000059.1"/>
</dbReference>
<comment type="caution">
    <text evidence="2">The sequence shown here is derived from an EMBL/GenBank/DDBJ whole genome shotgun (WGS) entry which is preliminary data.</text>
</comment>
<proteinExistence type="predicted"/>
<dbReference type="EMBL" id="MPRL01000059">
    <property type="protein sequence ID" value="OOZ39132.1"/>
    <property type="molecule type" value="Genomic_DNA"/>
</dbReference>
<gene>
    <name evidence="2" type="ORF">BOW53_12840</name>
</gene>
<dbReference type="InterPro" id="IPR024628">
    <property type="entry name" value="Sulfotransferase_Stf0_dom"/>
</dbReference>
<dbReference type="SUPFAM" id="SSF52540">
    <property type="entry name" value="P-loop containing nucleoside triphosphate hydrolases"/>
    <property type="match status" value="1"/>
</dbReference>
<evidence type="ECO:0000313" key="3">
    <source>
        <dbReference type="Proteomes" id="UP000191110"/>
    </source>
</evidence>